<evidence type="ECO:0000256" key="1">
    <source>
        <dbReference type="SAM" id="MobiDB-lite"/>
    </source>
</evidence>
<evidence type="ECO:0000313" key="3">
    <source>
        <dbReference type="Proteomes" id="UP000006038"/>
    </source>
</evidence>
<protein>
    <submittedName>
        <fullName evidence="2">Uncharacterized protein</fullName>
    </submittedName>
</protein>
<dbReference type="AlphaFoldDB" id="J3MET3"/>
<reference evidence="2" key="1">
    <citation type="journal article" date="2013" name="Nat. Commun.">
        <title>Whole-genome sequencing of Oryza brachyantha reveals mechanisms underlying Oryza genome evolution.</title>
        <authorList>
            <person name="Chen J."/>
            <person name="Huang Q."/>
            <person name="Gao D."/>
            <person name="Wang J."/>
            <person name="Lang Y."/>
            <person name="Liu T."/>
            <person name="Li B."/>
            <person name="Bai Z."/>
            <person name="Luis Goicoechea J."/>
            <person name="Liang C."/>
            <person name="Chen C."/>
            <person name="Zhang W."/>
            <person name="Sun S."/>
            <person name="Liao Y."/>
            <person name="Zhang X."/>
            <person name="Yang L."/>
            <person name="Song C."/>
            <person name="Wang M."/>
            <person name="Shi J."/>
            <person name="Liu G."/>
            <person name="Liu J."/>
            <person name="Zhou H."/>
            <person name="Zhou W."/>
            <person name="Yu Q."/>
            <person name="An N."/>
            <person name="Chen Y."/>
            <person name="Cai Q."/>
            <person name="Wang B."/>
            <person name="Liu B."/>
            <person name="Min J."/>
            <person name="Huang Y."/>
            <person name="Wu H."/>
            <person name="Li Z."/>
            <person name="Zhang Y."/>
            <person name="Yin Y."/>
            <person name="Song W."/>
            <person name="Jiang J."/>
            <person name="Jackson S.A."/>
            <person name="Wing R.A."/>
            <person name="Wang J."/>
            <person name="Chen M."/>
        </authorList>
    </citation>
    <scope>NUCLEOTIDE SEQUENCE [LARGE SCALE GENOMIC DNA]</scope>
    <source>
        <strain evidence="2">cv. IRGC 101232</strain>
    </source>
</reference>
<feature type="region of interest" description="Disordered" evidence="1">
    <location>
        <begin position="42"/>
        <end position="81"/>
    </location>
</feature>
<accession>J3MET3</accession>
<sequence length="141" mass="14892">MRQYTTVMADIDEMSPRGTSRSGFLVSSAMVATMSKPVYDQYTTPAARNTPAAPKGKKDGARLPASKWENPAASTKAMMPMPTTDASELSVDVMRAPDTATAEVQINTTTAMGSSRLNPSASAGTWMRSASVSRPRSAGRG</sequence>
<evidence type="ECO:0000313" key="2">
    <source>
        <dbReference type="EnsemblPlants" id="OB06G25270.1"/>
    </source>
</evidence>
<name>J3MET3_ORYBR</name>
<feature type="compositionally biased region" description="Low complexity" evidence="1">
    <location>
        <begin position="43"/>
        <end position="54"/>
    </location>
</feature>
<proteinExistence type="predicted"/>
<dbReference type="Proteomes" id="UP000006038">
    <property type="component" value="Chromosome 6"/>
</dbReference>
<feature type="region of interest" description="Disordered" evidence="1">
    <location>
        <begin position="107"/>
        <end position="141"/>
    </location>
</feature>
<reference evidence="2" key="2">
    <citation type="submission" date="2013-04" db="UniProtKB">
        <authorList>
            <consortium name="EnsemblPlants"/>
        </authorList>
    </citation>
    <scope>IDENTIFICATION</scope>
</reference>
<organism evidence="2">
    <name type="scientific">Oryza brachyantha</name>
    <name type="common">malo sina</name>
    <dbReference type="NCBI Taxonomy" id="4533"/>
    <lineage>
        <taxon>Eukaryota</taxon>
        <taxon>Viridiplantae</taxon>
        <taxon>Streptophyta</taxon>
        <taxon>Embryophyta</taxon>
        <taxon>Tracheophyta</taxon>
        <taxon>Spermatophyta</taxon>
        <taxon>Magnoliopsida</taxon>
        <taxon>Liliopsida</taxon>
        <taxon>Poales</taxon>
        <taxon>Poaceae</taxon>
        <taxon>BOP clade</taxon>
        <taxon>Oryzoideae</taxon>
        <taxon>Oryzeae</taxon>
        <taxon>Oryzinae</taxon>
        <taxon>Oryza</taxon>
    </lineage>
</organism>
<dbReference type="Gramene" id="OB06G25270.1">
    <property type="protein sequence ID" value="OB06G25270.1"/>
    <property type="gene ID" value="OB06G25270"/>
</dbReference>
<feature type="compositionally biased region" description="Polar residues" evidence="1">
    <location>
        <begin position="107"/>
        <end position="134"/>
    </location>
</feature>
<keyword evidence="3" id="KW-1185">Reference proteome</keyword>
<dbReference type="EnsemblPlants" id="OB06G25270.1">
    <property type="protein sequence ID" value="OB06G25270.1"/>
    <property type="gene ID" value="OB06G25270"/>
</dbReference>
<feature type="region of interest" description="Disordered" evidence="1">
    <location>
        <begin position="1"/>
        <end position="20"/>
    </location>
</feature>
<dbReference type="HOGENOM" id="CLU_1828295_0_0_1"/>